<name>A0AAU7Y6A9_9PSED</name>
<feature type="chain" id="PRO_5043324939" description="Tetratricopeptide repeat protein" evidence="2">
    <location>
        <begin position="27"/>
        <end position="723"/>
    </location>
</feature>
<dbReference type="SUPFAM" id="SSF48452">
    <property type="entry name" value="TPR-like"/>
    <property type="match status" value="1"/>
</dbReference>
<feature type="transmembrane region" description="Helical" evidence="1">
    <location>
        <begin position="698"/>
        <end position="718"/>
    </location>
</feature>
<keyword evidence="1" id="KW-0472">Membrane</keyword>
<dbReference type="PROSITE" id="PS51257">
    <property type="entry name" value="PROKAR_LIPOPROTEIN"/>
    <property type="match status" value="1"/>
</dbReference>
<sequence>MYAPERRPARLALAIALALPLGSALACGPDFSMRLLDDRANSLAELPEGNFAFEISRLAPPIPGLKQVTEASLVPRWEEDNGAYLQQRDEREKSELGEAMWQRVQALRGLDDAQRAEAEGQDLPAEIRLYTAGAVAFQNDPALAVDYFRRVLALPDAERRTRSTWAAYSMGRTLAASSRFLPASNEVLSDEEITQRLHANAEAARDAFRLTRTLAIEGFDDPLELAAASLGEEALLAKEAGDWGEAIRLYANQATLHSNTGYSSLRQLSGELARMPDEQLVPLLAVPEVQQLLTVRLLTRIGWFYDEQPNGEQHLAELLMALDAAKLPNADRLTALAYRVGRYDDAGRFLAKAGDSGLAWWLRAKLALRAGDTPRAAEAYARAAKAFPEDEKWGARRTAGWEWETITPRCRVEGESAILALQRGDYLEAFDNLYRSGEIYWMDAAAVAERVLTLDELKGYVDAKVVAPPPQTQEDRDAYRPQPVAASLRELLGRRLLREGRYDEAPAYFESDELRAAALEYGQAREQAQSRWTGIGRAEAYYTAARLARRQGMELLGYEMSPDFHALGGNFAFTQVNPLQAGGLLSADEVQRQNANLAQPNLRYHYRWVAADLTERAADDLPHTSQAFAAVLCKGSGWVQYSDLPRAQAIYRRYVEHGPFVEWAGNFGMNCEEPDFESAHGRLWEEREQAVRDGFYSIRYGLAAGAALLLGAAGAWLWRRRSR</sequence>
<evidence type="ECO:0008006" key="4">
    <source>
        <dbReference type="Google" id="ProtNLM"/>
    </source>
</evidence>
<dbReference type="EMBL" id="CP158373">
    <property type="protein sequence ID" value="XBY65277.1"/>
    <property type="molecule type" value="Genomic_DNA"/>
</dbReference>
<keyword evidence="1" id="KW-0812">Transmembrane</keyword>
<evidence type="ECO:0000256" key="2">
    <source>
        <dbReference type="SAM" id="SignalP"/>
    </source>
</evidence>
<proteinExistence type="predicted"/>
<protein>
    <recommendedName>
        <fullName evidence="4">Tetratricopeptide repeat protein</fullName>
    </recommendedName>
</protein>
<evidence type="ECO:0000313" key="3">
    <source>
        <dbReference type="EMBL" id="XBY65277.1"/>
    </source>
</evidence>
<keyword evidence="2" id="KW-0732">Signal</keyword>
<keyword evidence="1" id="KW-1133">Transmembrane helix</keyword>
<dbReference type="AlphaFoldDB" id="A0AAU7Y6A9"/>
<reference evidence="3" key="1">
    <citation type="submission" date="2023-08" db="EMBL/GenBank/DDBJ databases">
        <title>Increased levels of nutrients transform a symbiont into a lethal pathobiont.</title>
        <authorList>
            <person name="Lachnit T."/>
            <person name="Ulrich L."/>
            <person name="Willmer F.M."/>
            <person name="Hasenbein T."/>
            <person name="Steiner L.X."/>
            <person name="Wolters M."/>
            <person name="Herbst E.M."/>
            <person name="Deines P."/>
        </authorList>
    </citation>
    <scope>NUCLEOTIDE SEQUENCE</scope>
    <source>
        <strain evidence="3">T3</strain>
    </source>
</reference>
<dbReference type="RefSeq" id="WP_350447833.1">
    <property type="nucleotide sequence ID" value="NZ_CP158373.1"/>
</dbReference>
<dbReference type="Gene3D" id="1.25.40.10">
    <property type="entry name" value="Tetratricopeptide repeat domain"/>
    <property type="match status" value="1"/>
</dbReference>
<evidence type="ECO:0000256" key="1">
    <source>
        <dbReference type="SAM" id="Phobius"/>
    </source>
</evidence>
<organism evidence="3">
    <name type="scientific">Pseudomonas solani</name>
    <dbReference type="NCBI Taxonomy" id="2731552"/>
    <lineage>
        <taxon>Bacteria</taxon>
        <taxon>Pseudomonadati</taxon>
        <taxon>Pseudomonadota</taxon>
        <taxon>Gammaproteobacteria</taxon>
        <taxon>Pseudomonadales</taxon>
        <taxon>Pseudomonadaceae</taxon>
        <taxon>Pseudomonas</taxon>
    </lineage>
</organism>
<gene>
    <name evidence="3" type="ORF">ABS648_05770</name>
</gene>
<accession>A0AAU7Y6A9</accession>
<dbReference type="InterPro" id="IPR011990">
    <property type="entry name" value="TPR-like_helical_dom_sf"/>
</dbReference>
<feature type="signal peptide" evidence="2">
    <location>
        <begin position="1"/>
        <end position="26"/>
    </location>
</feature>